<dbReference type="PaxDb" id="2850-Phatr49218"/>
<dbReference type="Proteomes" id="UP000000759">
    <property type="component" value="Chromosome 21"/>
</dbReference>
<protein>
    <submittedName>
        <fullName evidence="2">Uncharacterized protein</fullName>
    </submittedName>
</protein>
<keyword evidence="3" id="KW-1185">Reference proteome</keyword>
<dbReference type="GeneID" id="7195523"/>
<evidence type="ECO:0000313" key="3">
    <source>
        <dbReference type="Proteomes" id="UP000000759"/>
    </source>
</evidence>
<reference evidence="3" key="2">
    <citation type="submission" date="2008-08" db="EMBL/GenBank/DDBJ databases">
        <authorList>
            <consortium name="Diatom Consortium"/>
            <person name="Grigoriev I."/>
            <person name="Grimwood J."/>
            <person name="Kuo A."/>
            <person name="Otillar R.P."/>
            <person name="Salamov A."/>
            <person name="Detter J.C."/>
            <person name="Lindquist E."/>
            <person name="Shapiro H."/>
            <person name="Lucas S."/>
            <person name="Glavina del Rio T."/>
            <person name="Pitluck S."/>
            <person name="Rokhsar D."/>
            <person name="Bowler C."/>
        </authorList>
    </citation>
    <scope>GENOME REANNOTATION</scope>
    <source>
        <strain evidence="3">CCAP 1055/1</strain>
    </source>
</reference>
<organism evidence="2 3">
    <name type="scientific">Phaeodactylum tricornutum (strain CCAP 1055/1)</name>
    <dbReference type="NCBI Taxonomy" id="556484"/>
    <lineage>
        <taxon>Eukaryota</taxon>
        <taxon>Sar</taxon>
        <taxon>Stramenopiles</taxon>
        <taxon>Ochrophyta</taxon>
        <taxon>Bacillariophyta</taxon>
        <taxon>Bacillariophyceae</taxon>
        <taxon>Bacillariophycidae</taxon>
        <taxon>Naviculales</taxon>
        <taxon>Phaeodactylaceae</taxon>
        <taxon>Phaeodactylum</taxon>
    </lineage>
</organism>
<keyword evidence="1" id="KW-0732">Signal</keyword>
<dbReference type="InParanoid" id="B7G9V4"/>
<gene>
    <name evidence="2" type="ORF">PHATRDRAFT_49218</name>
</gene>
<proteinExistence type="predicted"/>
<evidence type="ECO:0000256" key="1">
    <source>
        <dbReference type="SAM" id="SignalP"/>
    </source>
</evidence>
<feature type="chain" id="PRO_5002855990" evidence="1">
    <location>
        <begin position="22"/>
        <end position="165"/>
    </location>
</feature>
<feature type="signal peptide" evidence="1">
    <location>
        <begin position="1"/>
        <end position="21"/>
    </location>
</feature>
<dbReference type="HOGENOM" id="CLU_1589620_0_0_1"/>
<dbReference type="KEGG" id="pti:PHATRDRAFT_49218"/>
<dbReference type="RefSeq" id="XP_002183840.1">
    <property type="nucleotide sequence ID" value="XM_002183804.1"/>
</dbReference>
<dbReference type="EMBL" id="CM000623">
    <property type="protein sequence ID" value="EEC44509.1"/>
    <property type="molecule type" value="Genomic_DNA"/>
</dbReference>
<dbReference type="OrthoDB" id="43417at2759"/>
<sequence length="165" mass="18956">MNILRLVGFLALGYVASLATAVDPTDEVEATPEDEFLTSTTSAPFTPLLLTHRIPVLLVQRQLQRIFDILTPEDVCRNGEFNFGPCDVSRFPVCNSEQLICYNRRPRRDLFWPDNRQPHFYIDYTNVYCYPANWGGCSSCSPGRYCRSEERCILDDSNYPCANWI</sequence>
<dbReference type="AlphaFoldDB" id="B7G9V4"/>
<evidence type="ECO:0000313" key="2">
    <source>
        <dbReference type="EMBL" id="EEC44509.1"/>
    </source>
</evidence>
<name>B7G9V4_PHATC</name>
<reference evidence="2 3" key="1">
    <citation type="journal article" date="2008" name="Nature">
        <title>The Phaeodactylum genome reveals the evolutionary history of diatom genomes.</title>
        <authorList>
            <person name="Bowler C."/>
            <person name="Allen A.E."/>
            <person name="Badger J.H."/>
            <person name="Grimwood J."/>
            <person name="Jabbari K."/>
            <person name="Kuo A."/>
            <person name="Maheswari U."/>
            <person name="Martens C."/>
            <person name="Maumus F."/>
            <person name="Otillar R.P."/>
            <person name="Rayko E."/>
            <person name="Salamov A."/>
            <person name="Vandepoele K."/>
            <person name="Beszteri B."/>
            <person name="Gruber A."/>
            <person name="Heijde M."/>
            <person name="Katinka M."/>
            <person name="Mock T."/>
            <person name="Valentin K."/>
            <person name="Verret F."/>
            <person name="Berges J.A."/>
            <person name="Brownlee C."/>
            <person name="Cadoret J.P."/>
            <person name="Chiovitti A."/>
            <person name="Choi C.J."/>
            <person name="Coesel S."/>
            <person name="De Martino A."/>
            <person name="Detter J.C."/>
            <person name="Durkin C."/>
            <person name="Falciatore A."/>
            <person name="Fournet J."/>
            <person name="Haruta M."/>
            <person name="Huysman M.J."/>
            <person name="Jenkins B.D."/>
            <person name="Jiroutova K."/>
            <person name="Jorgensen R.E."/>
            <person name="Joubert Y."/>
            <person name="Kaplan A."/>
            <person name="Kroger N."/>
            <person name="Kroth P.G."/>
            <person name="La Roche J."/>
            <person name="Lindquist E."/>
            <person name="Lommer M."/>
            <person name="Martin-Jezequel V."/>
            <person name="Lopez P.J."/>
            <person name="Lucas S."/>
            <person name="Mangogna M."/>
            <person name="McGinnis K."/>
            <person name="Medlin L.K."/>
            <person name="Montsant A."/>
            <person name="Oudot-Le Secq M.P."/>
            <person name="Napoli C."/>
            <person name="Obornik M."/>
            <person name="Parker M.S."/>
            <person name="Petit J.L."/>
            <person name="Porcel B.M."/>
            <person name="Poulsen N."/>
            <person name="Robison M."/>
            <person name="Rychlewski L."/>
            <person name="Rynearson T.A."/>
            <person name="Schmutz J."/>
            <person name="Shapiro H."/>
            <person name="Siaut M."/>
            <person name="Stanley M."/>
            <person name="Sussman M.R."/>
            <person name="Taylor A.R."/>
            <person name="Vardi A."/>
            <person name="von Dassow P."/>
            <person name="Vyverman W."/>
            <person name="Willis A."/>
            <person name="Wyrwicz L.S."/>
            <person name="Rokhsar D.S."/>
            <person name="Weissenbach J."/>
            <person name="Armbrust E.V."/>
            <person name="Green B.R."/>
            <person name="Van de Peer Y."/>
            <person name="Grigoriev I.V."/>
        </authorList>
    </citation>
    <scope>NUCLEOTIDE SEQUENCE [LARGE SCALE GENOMIC DNA]</scope>
    <source>
        <strain evidence="2 3">CCAP 1055/1</strain>
    </source>
</reference>
<accession>B7G9V4</accession>